<keyword evidence="1" id="KW-0067">ATP-binding</keyword>
<proteinExistence type="predicted"/>
<name>A0A8X6QYY8_NEPPI</name>
<evidence type="ECO:0000313" key="1">
    <source>
        <dbReference type="EMBL" id="GFU38035.1"/>
    </source>
</evidence>
<dbReference type="OrthoDB" id="6428367at2759"/>
<reference evidence="1" key="1">
    <citation type="submission" date="2020-08" db="EMBL/GenBank/DDBJ databases">
        <title>Multicomponent nature underlies the extraordinary mechanical properties of spider dragline silk.</title>
        <authorList>
            <person name="Kono N."/>
            <person name="Nakamura H."/>
            <person name="Mori M."/>
            <person name="Yoshida Y."/>
            <person name="Ohtoshi R."/>
            <person name="Malay A.D."/>
            <person name="Moran D.A.P."/>
            <person name="Tomita M."/>
            <person name="Numata K."/>
            <person name="Arakawa K."/>
        </authorList>
    </citation>
    <scope>NUCLEOTIDE SEQUENCE</scope>
</reference>
<organism evidence="1 2">
    <name type="scientific">Nephila pilipes</name>
    <name type="common">Giant wood spider</name>
    <name type="synonym">Nephila maculata</name>
    <dbReference type="NCBI Taxonomy" id="299642"/>
    <lineage>
        <taxon>Eukaryota</taxon>
        <taxon>Metazoa</taxon>
        <taxon>Ecdysozoa</taxon>
        <taxon>Arthropoda</taxon>
        <taxon>Chelicerata</taxon>
        <taxon>Arachnida</taxon>
        <taxon>Araneae</taxon>
        <taxon>Araneomorphae</taxon>
        <taxon>Entelegynae</taxon>
        <taxon>Araneoidea</taxon>
        <taxon>Nephilidae</taxon>
        <taxon>Nephila</taxon>
    </lineage>
</organism>
<keyword evidence="1" id="KW-0547">Nucleotide-binding</keyword>
<dbReference type="AlphaFoldDB" id="A0A8X6QYY8"/>
<keyword evidence="1" id="KW-0347">Helicase</keyword>
<keyword evidence="2" id="KW-1185">Reference proteome</keyword>
<dbReference type="GO" id="GO:0004386">
    <property type="term" value="F:helicase activity"/>
    <property type="evidence" value="ECO:0007669"/>
    <property type="project" value="UniProtKB-KW"/>
</dbReference>
<protein>
    <submittedName>
        <fullName evidence="1">ATP-dependent DNA helicase</fullName>
    </submittedName>
</protein>
<keyword evidence="1" id="KW-0378">Hydrolase</keyword>
<dbReference type="EMBL" id="BMAW01131132">
    <property type="protein sequence ID" value="GFU38035.1"/>
    <property type="molecule type" value="Genomic_DNA"/>
</dbReference>
<dbReference type="Proteomes" id="UP000887013">
    <property type="component" value="Unassembled WGS sequence"/>
</dbReference>
<dbReference type="PANTHER" id="PTHR23274">
    <property type="entry name" value="DNA HELICASE-RELATED"/>
    <property type="match status" value="1"/>
</dbReference>
<dbReference type="PANTHER" id="PTHR23274:SF51">
    <property type="entry name" value="OS03G0423850 PROTEIN"/>
    <property type="match status" value="1"/>
</dbReference>
<evidence type="ECO:0000313" key="2">
    <source>
        <dbReference type="Proteomes" id="UP000887013"/>
    </source>
</evidence>
<sequence length="94" mass="10675">MAPHILMLKFGSPILRLRKWCNETRISVNNLIPNAIEAIIIKGKCKGDVLIPRIPMISTDLPFAFKRLQFPLHLAFSKTINKAQWQLVAVTLPN</sequence>
<accession>A0A8X6QYY8</accession>
<gene>
    <name evidence="1" type="primary">ANCDUO_02957</name>
    <name evidence="1" type="ORF">NPIL_663801</name>
</gene>
<dbReference type="GO" id="GO:0005657">
    <property type="term" value="C:replication fork"/>
    <property type="evidence" value="ECO:0007669"/>
    <property type="project" value="TreeGrafter"/>
</dbReference>
<comment type="caution">
    <text evidence="1">The sequence shown here is derived from an EMBL/GenBank/DDBJ whole genome shotgun (WGS) entry which is preliminary data.</text>
</comment>
<dbReference type="GO" id="GO:0006260">
    <property type="term" value="P:DNA replication"/>
    <property type="evidence" value="ECO:0007669"/>
    <property type="project" value="TreeGrafter"/>
</dbReference>